<evidence type="ECO:0000313" key="5">
    <source>
        <dbReference type="RefSeq" id="XP_022150771.1"/>
    </source>
</evidence>
<organism evidence="3 4">
    <name type="scientific">Momordica charantia</name>
    <name type="common">Bitter gourd</name>
    <name type="synonym">Balsam pear</name>
    <dbReference type="NCBI Taxonomy" id="3673"/>
    <lineage>
        <taxon>Eukaryota</taxon>
        <taxon>Viridiplantae</taxon>
        <taxon>Streptophyta</taxon>
        <taxon>Embryophyta</taxon>
        <taxon>Tracheophyta</taxon>
        <taxon>Spermatophyta</taxon>
        <taxon>Magnoliopsida</taxon>
        <taxon>eudicotyledons</taxon>
        <taxon>Gunneridae</taxon>
        <taxon>Pentapetalae</taxon>
        <taxon>rosids</taxon>
        <taxon>fabids</taxon>
        <taxon>Cucurbitales</taxon>
        <taxon>Cucurbitaceae</taxon>
        <taxon>Momordiceae</taxon>
        <taxon>Momordica</taxon>
    </lineage>
</organism>
<dbReference type="SMART" id="SM00767">
    <property type="entry name" value="DCD"/>
    <property type="match status" value="1"/>
</dbReference>
<feature type="compositionally biased region" description="Basic and acidic residues" evidence="1">
    <location>
        <begin position="523"/>
        <end position="537"/>
    </location>
</feature>
<dbReference type="RefSeq" id="XP_022150771.1">
    <property type="nucleotide sequence ID" value="XM_022295079.1"/>
</dbReference>
<feature type="compositionally biased region" description="Basic residues" evidence="1">
    <location>
        <begin position="159"/>
        <end position="176"/>
    </location>
</feature>
<dbReference type="GeneID" id="111018835"/>
<evidence type="ECO:0000256" key="1">
    <source>
        <dbReference type="SAM" id="MobiDB-lite"/>
    </source>
</evidence>
<proteinExistence type="predicted"/>
<feature type="region of interest" description="Disordered" evidence="1">
    <location>
        <begin position="506"/>
        <end position="537"/>
    </location>
</feature>
<feature type="compositionally biased region" description="Basic residues" evidence="1">
    <location>
        <begin position="96"/>
        <end position="109"/>
    </location>
</feature>
<protein>
    <submittedName>
        <fullName evidence="4 5">Uncharacterized protein LOC111018835</fullName>
    </submittedName>
</protein>
<feature type="compositionally biased region" description="Polar residues" evidence="1">
    <location>
        <begin position="1"/>
        <end position="13"/>
    </location>
</feature>
<dbReference type="Pfam" id="PF10539">
    <property type="entry name" value="Dev_Cell_Death"/>
    <property type="match status" value="1"/>
</dbReference>
<keyword evidence="3" id="KW-1185">Reference proteome</keyword>
<feature type="compositionally biased region" description="Basic and acidic residues" evidence="1">
    <location>
        <begin position="122"/>
        <end position="145"/>
    </location>
</feature>
<dbReference type="KEGG" id="mcha:111018835"/>
<feature type="region of interest" description="Disordered" evidence="1">
    <location>
        <begin position="87"/>
        <end position="297"/>
    </location>
</feature>
<dbReference type="InterPro" id="IPR013989">
    <property type="entry name" value="Dev_and_cell_death_domain"/>
</dbReference>
<sequence length="669" mass="76050">MKQDSNMEANSTLPECEEKEIGISAEQKSKGNVAELLTEQEESKEALSSAVQEDSIMKEDSPAGQVGDVKEAVTEVRNTPEAGKFAEKRIEEGSSKKKKVLKVKRKIVKKSPASSVLRTKKAQAEQENDKKEKEAPGTQEVKETLEAQNLTENSSKPESKKKKIKKVLKVKKKIVKKSPASSQMKTNKVQSSPMAQARKGQENTNSVSQAKGEGSGKKVEDTEKPKQKENVNKSISKEKPTEKGEETSDCHKKNSEFKNRIKDRKNIEKVDPSDKTMKNQKNKENDSEQKSQREDRNKESLGGLIFMCSAKTKPDCFHYNVMGVSAGKKDVVLAIKPGLKLFLYDFDLRLLYGIYKASSSGGMKLEPKAFNGAFPAQVRFNVYKDCFPLPESVFKKAIQENYYEKHKFKAELTVKQVRKLSDLFRPVGLSSSATVRSHPEVPARDRKVHGEVNETQVRDSKSKDDVRNYHLSSHGRDRHREEAPRHREEVPRDLYLSEKEYRTYGLRSERRNLDPTPRPSLEAYHRDHDSDYQLRHPEPRYRDDVSAHAQREVVRADHVYFNGKDYPIYSIDSRPAVSPPRAISASGSERNAYDSYYTRQLDPYLLSSRREEPGPPRYSARSYVADTEPMRHAAGALSYYNQTHHKDVDTDTIPVSSRYSFAGPSFSYR</sequence>
<dbReference type="PROSITE" id="PS51222">
    <property type="entry name" value="DCD"/>
    <property type="match status" value="1"/>
</dbReference>
<feature type="compositionally biased region" description="Basic and acidic residues" evidence="1">
    <location>
        <begin position="437"/>
        <end position="494"/>
    </location>
</feature>
<dbReference type="PANTHER" id="PTHR46444:SF3">
    <property type="entry name" value="DCD (DEVELOPMENT AND CELL DEATH) DOMAIN PROTEIN"/>
    <property type="match status" value="1"/>
</dbReference>
<accession>A0A6J1D9F1</accession>
<dbReference type="PANTHER" id="PTHR46444">
    <property type="entry name" value="DCD (DEVELOPMENT AND CELL DEATH) DOMAIN PROTEIN-RELATED"/>
    <property type="match status" value="1"/>
</dbReference>
<feature type="domain" description="DCD" evidence="2">
    <location>
        <begin position="299"/>
        <end position="426"/>
    </location>
</feature>
<name>A0A6J1D9F1_MOMCH</name>
<evidence type="ECO:0000259" key="2">
    <source>
        <dbReference type="PROSITE" id="PS51222"/>
    </source>
</evidence>
<feature type="compositionally biased region" description="Basic and acidic residues" evidence="1">
    <location>
        <begin position="214"/>
        <end position="297"/>
    </location>
</feature>
<evidence type="ECO:0000313" key="4">
    <source>
        <dbReference type="RefSeq" id="XP_022150770.1"/>
    </source>
</evidence>
<evidence type="ECO:0000313" key="3">
    <source>
        <dbReference type="Proteomes" id="UP000504603"/>
    </source>
</evidence>
<reference evidence="4 5" key="1">
    <citation type="submission" date="2025-04" db="UniProtKB">
        <authorList>
            <consortium name="RefSeq"/>
        </authorList>
    </citation>
    <scope>IDENTIFICATION</scope>
    <source>
        <strain evidence="4 5">OHB3-1</strain>
    </source>
</reference>
<dbReference type="RefSeq" id="XP_022150770.1">
    <property type="nucleotide sequence ID" value="XM_022295078.1"/>
</dbReference>
<feature type="compositionally biased region" description="Polar residues" evidence="1">
    <location>
        <begin position="146"/>
        <end position="156"/>
    </location>
</feature>
<feature type="region of interest" description="Disordered" evidence="1">
    <location>
        <begin position="1"/>
        <end position="67"/>
    </location>
</feature>
<dbReference type="OrthoDB" id="1920894at2759"/>
<dbReference type="AlphaFoldDB" id="A0A6J1D9F1"/>
<feature type="compositionally biased region" description="Polar residues" evidence="1">
    <location>
        <begin position="179"/>
        <end position="194"/>
    </location>
</feature>
<dbReference type="Proteomes" id="UP000504603">
    <property type="component" value="Unplaced"/>
</dbReference>
<gene>
    <name evidence="4 5" type="primary">LOC111018835</name>
</gene>
<feature type="region of interest" description="Disordered" evidence="1">
    <location>
        <begin position="434"/>
        <end position="494"/>
    </location>
</feature>